<keyword evidence="2" id="KW-1185">Reference proteome</keyword>
<dbReference type="OrthoDB" id="6388185at2"/>
<dbReference type="RefSeq" id="WP_086435037.1">
    <property type="nucleotide sequence ID" value="NZ_FXWH01000002.1"/>
</dbReference>
<dbReference type="InterPro" id="IPR010982">
    <property type="entry name" value="Lambda_DNA-bd_dom_sf"/>
</dbReference>
<evidence type="ECO:0000313" key="1">
    <source>
        <dbReference type="EMBL" id="SMQ79984.1"/>
    </source>
</evidence>
<protein>
    <submittedName>
        <fullName evidence="1">Helix-turn-helix domain-containing protein</fullName>
    </submittedName>
</protein>
<gene>
    <name evidence="1" type="ORF">SAMN06297229_1901</name>
</gene>
<dbReference type="EMBL" id="FXWH01000002">
    <property type="protein sequence ID" value="SMQ79984.1"/>
    <property type="molecule type" value="Genomic_DNA"/>
</dbReference>
<dbReference type="Pfam" id="PF13560">
    <property type="entry name" value="HTH_31"/>
    <property type="match status" value="1"/>
</dbReference>
<dbReference type="Proteomes" id="UP000194450">
    <property type="component" value="Unassembled WGS sequence"/>
</dbReference>
<sequence>MNQANELSVLLGELIKRHRAQRMDQQDFATRVGCSIKTLSRLEQGVPVNTETLFTALALVGQLDDFIELADQKVRAAAHLPERKRGAGDKGLDNDF</sequence>
<evidence type="ECO:0000313" key="2">
    <source>
        <dbReference type="Proteomes" id="UP000194450"/>
    </source>
</evidence>
<organism evidence="1 2">
    <name type="scientific">Pseudidiomarina planktonica</name>
    <dbReference type="NCBI Taxonomy" id="1323738"/>
    <lineage>
        <taxon>Bacteria</taxon>
        <taxon>Pseudomonadati</taxon>
        <taxon>Pseudomonadota</taxon>
        <taxon>Gammaproteobacteria</taxon>
        <taxon>Alteromonadales</taxon>
        <taxon>Idiomarinaceae</taxon>
        <taxon>Pseudidiomarina</taxon>
    </lineage>
</organism>
<accession>A0A1Y6FX95</accession>
<dbReference type="SUPFAM" id="SSF47413">
    <property type="entry name" value="lambda repressor-like DNA-binding domains"/>
    <property type="match status" value="1"/>
</dbReference>
<dbReference type="Gene3D" id="1.10.260.40">
    <property type="entry name" value="lambda repressor-like DNA-binding domains"/>
    <property type="match status" value="1"/>
</dbReference>
<dbReference type="CDD" id="cd00093">
    <property type="entry name" value="HTH_XRE"/>
    <property type="match status" value="1"/>
</dbReference>
<dbReference type="GO" id="GO:0003677">
    <property type="term" value="F:DNA binding"/>
    <property type="evidence" value="ECO:0007669"/>
    <property type="project" value="InterPro"/>
</dbReference>
<reference evidence="2" key="1">
    <citation type="submission" date="2017-04" db="EMBL/GenBank/DDBJ databases">
        <authorList>
            <person name="Varghese N."/>
            <person name="Submissions S."/>
        </authorList>
    </citation>
    <scope>NUCLEOTIDE SEQUENCE [LARGE SCALE GENOMIC DNA]</scope>
</reference>
<dbReference type="AlphaFoldDB" id="A0A1Y6FX95"/>
<dbReference type="InterPro" id="IPR001387">
    <property type="entry name" value="Cro/C1-type_HTH"/>
</dbReference>
<proteinExistence type="predicted"/>
<name>A0A1Y6FX95_9GAMM</name>